<dbReference type="Pfam" id="PF14588">
    <property type="entry name" value="YjgF_endoribonc"/>
    <property type="match status" value="1"/>
</dbReference>
<reference evidence="2 3" key="1">
    <citation type="submission" date="2016-04" db="EMBL/GenBank/DDBJ databases">
        <authorList>
            <consortium name="Pathogen Informatics"/>
        </authorList>
    </citation>
    <scope>NUCLEOTIDE SEQUENCE [LARGE SCALE GENOMIC DNA]</scope>
    <source>
        <strain evidence="2 3">H050680373</strain>
    </source>
</reference>
<accession>A0A157SGJ7</accession>
<dbReference type="CDD" id="cd02199">
    <property type="entry name" value="YjgF_YER057c_UK114_like_1"/>
    <property type="match status" value="1"/>
</dbReference>
<proteinExistence type="predicted"/>
<evidence type="ECO:0000313" key="2">
    <source>
        <dbReference type="EMBL" id="SAI69602.1"/>
    </source>
</evidence>
<sequence length="165" mass="17305">MADVNRQDVFASRLAAAGWLLPEAPRPRGSYAPFHRAASEGADLVCISGQASRHDGAPIVGVCEPGMDLDAARAASAQAALSGLAALRQACDGDLGRVRGILQLRGYLRSEPDFGEHSAVLDGASKVLEIAFPDMRRPARSAVGVTSLPGRCWAEVEIIALVENS</sequence>
<dbReference type="EMBL" id="FKIF01000006">
    <property type="protein sequence ID" value="SAI69602.1"/>
    <property type="molecule type" value="Genomic_DNA"/>
</dbReference>
<evidence type="ECO:0000313" key="3">
    <source>
        <dbReference type="Proteomes" id="UP000076848"/>
    </source>
</evidence>
<dbReference type="Gene3D" id="3.30.1330.40">
    <property type="entry name" value="RutC-like"/>
    <property type="match status" value="1"/>
</dbReference>
<evidence type="ECO:0000259" key="1">
    <source>
        <dbReference type="Pfam" id="PF14588"/>
    </source>
</evidence>
<dbReference type="SUPFAM" id="SSF55298">
    <property type="entry name" value="YjgF-like"/>
    <property type="match status" value="1"/>
</dbReference>
<dbReference type="STRING" id="288768.SAMEA3906486_02597"/>
<dbReference type="Proteomes" id="UP000076848">
    <property type="component" value="Unassembled WGS sequence"/>
</dbReference>
<dbReference type="PANTHER" id="PTHR43760">
    <property type="entry name" value="ENDORIBONUCLEASE-RELATED"/>
    <property type="match status" value="1"/>
</dbReference>
<dbReference type="PANTHER" id="PTHR43760:SF1">
    <property type="entry name" value="ENDORIBONUCLEASE L-PSP_CHORISMATE MUTASE-LIKE DOMAIN-CONTAINING PROTEIN"/>
    <property type="match status" value="1"/>
</dbReference>
<organism evidence="2 3">
    <name type="scientific">Bordetella ansorpii</name>
    <dbReference type="NCBI Taxonomy" id="288768"/>
    <lineage>
        <taxon>Bacteria</taxon>
        <taxon>Pseudomonadati</taxon>
        <taxon>Pseudomonadota</taxon>
        <taxon>Betaproteobacteria</taxon>
        <taxon>Burkholderiales</taxon>
        <taxon>Alcaligenaceae</taxon>
        <taxon>Bordetella</taxon>
    </lineage>
</organism>
<dbReference type="OrthoDB" id="8587942at2"/>
<dbReference type="InterPro" id="IPR013813">
    <property type="entry name" value="Endoribo_LPSP/chorism_mut-like"/>
</dbReference>
<gene>
    <name evidence="2" type="ORF">SAMEA3906486_02597</name>
</gene>
<dbReference type="AlphaFoldDB" id="A0A157SGJ7"/>
<name>A0A157SGJ7_9BORD</name>
<dbReference type="InterPro" id="IPR035959">
    <property type="entry name" value="RutC-like_sf"/>
</dbReference>
<protein>
    <submittedName>
        <fullName evidence="2">Endoribonuclease L-PSP</fullName>
    </submittedName>
</protein>
<dbReference type="RefSeq" id="WP_066127584.1">
    <property type="nucleotide sequence ID" value="NZ_FKIF01000006.1"/>
</dbReference>
<keyword evidence="3" id="KW-1185">Reference proteome</keyword>
<feature type="domain" description="Endoribonuclease L-PSP/chorismate mutase-like" evidence="1">
    <location>
        <begin position="12"/>
        <end position="141"/>
    </location>
</feature>